<organism evidence="1">
    <name type="scientific">marine sediment metagenome</name>
    <dbReference type="NCBI Taxonomy" id="412755"/>
    <lineage>
        <taxon>unclassified sequences</taxon>
        <taxon>metagenomes</taxon>
        <taxon>ecological metagenomes</taxon>
    </lineage>
</organism>
<reference evidence="1" key="1">
    <citation type="journal article" date="2015" name="Nature">
        <title>Complex archaea that bridge the gap between prokaryotes and eukaryotes.</title>
        <authorList>
            <person name="Spang A."/>
            <person name="Saw J.H."/>
            <person name="Jorgensen S.L."/>
            <person name="Zaremba-Niedzwiedzka K."/>
            <person name="Martijn J."/>
            <person name="Lind A.E."/>
            <person name="van Eijk R."/>
            <person name="Schleper C."/>
            <person name="Guy L."/>
            <person name="Ettema T.J."/>
        </authorList>
    </citation>
    <scope>NUCLEOTIDE SEQUENCE</scope>
</reference>
<protein>
    <recommendedName>
        <fullName evidence="2">HTH merR-type domain-containing protein</fullName>
    </recommendedName>
</protein>
<sequence length="54" mass="6373">MILEKYIIRIIKETGLSRKDIKKMVNNKKQELQGLISEKNTLLIILTELYIDLL</sequence>
<comment type="caution">
    <text evidence="1">The sequence shown here is derived from an EMBL/GenBank/DDBJ whole genome shotgun (WGS) entry which is preliminary data.</text>
</comment>
<evidence type="ECO:0008006" key="2">
    <source>
        <dbReference type="Google" id="ProtNLM"/>
    </source>
</evidence>
<dbReference type="AlphaFoldDB" id="A0A0F9JWY2"/>
<name>A0A0F9JWY2_9ZZZZ</name>
<dbReference type="Pfam" id="PF09999">
    <property type="entry name" value="DUF2240"/>
    <property type="match status" value="1"/>
</dbReference>
<gene>
    <name evidence="1" type="ORF">LCGC14_1401770</name>
</gene>
<evidence type="ECO:0000313" key="1">
    <source>
        <dbReference type="EMBL" id="KKM74294.1"/>
    </source>
</evidence>
<dbReference type="EMBL" id="LAZR01009163">
    <property type="protein sequence ID" value="KKM74294.1"/>
    <property type="molecule type" value="Genomic_DNA"/>
</dbReference>
<proteinExistence type="predicted"/>
<accession>A0A0F9JWY2</accession>
<dbReference type="InterPro" id="IPR018716">
    <property type="entry name" value="DUF2240"/>
</dbReference>